<keyword evidence="10" id="KW-1185">Reference proteome</keyword>
<evidence type="ECO:0000256" key="5">
    <source>
        <dbReference type="ARBA" id="ARBA00032658"/>
    </source>
</evidence>
<gene>
    <name evidence="9" type="ORF">BS47DRAFT_1348802</name>
</gene>
<evidence type="ECO:0000256" key="3">
    <source>
        <dbReference type="ARBA" id="ARBA00022989"/>
    </source>
</evidence>
<dbReference type="GO" id="GO:0004222">
    <property type="term" value="F:metalloendopeptidase activity"/>
    <property type="evidence" value="ECO:0007669"/>
    <property type="project" value="InterPro"/>
</dbReference>
<dbReference type="PANTHER" id="PTHR13325:SF3">
    <property type="entry name" value="MEMBRANE-BOUND TRANSCRIPTION FACTOR SITE-2 PROTEASE"/>
    <property type="match status" value="1"/>
</dbReference>
<dbReference type="GO" id="GO:0012505">
    <property type="term" value="C:endomembrane system"/>
    <property type="evidence" value="ECO:0007669"/>
    <property type="project" value="UniProtKB-SubCell"/>
</dbReference>
<dbReference type="GO" id="GO:0005737">
    <property type="term" value="C:cytoplasm"/>
    <property type="evidence" value="ECO:0007669"/>
    <property type="project" value="TreeGrafter"/>
</dbReference>
<feature type="domain" description="Peptidase M50" evidence="8">
    <location>
        <begin position="177"/>
        <end position="258"/>
    </location>
</feature>
<evidence type="ECO:0000256" key="4">
    <source>
        <dbReference type="ARBA" id="ARBA00023136"/>
    </source>
</evidence>
<feature type="transmembrane region" description="Helical" evidence="6">
    <location>
        <begin position="208"/>
        <end position="226"/>
    </location>
</feature>
<feature type="transmembrane region" description="Helical" evidence="6">
    <location>
        <begin position="458"/>
        <end position="481"/>
    </location>
</feature>
<evidence type="ECO:0000256" key="7">
    <source>
        <dbReference type="SAM" id="SignalP"/>
    </source>
</evidence>
<dbReference type="GO" id="GO:0016020">
    <property type="term" value="C:membrane"/>
    <property type="evidence" value="ECO:0007669"/>
    <property type="project" value="InterPro"/>
</dbReference>
<dbReference type="Proteomes" id="UP000886523">
    <property type="component" value="Unassembled WGS sequence"/>
</dbReference>
<evidence type="ECO:0000313" key="9">
    <source>
        <dbReference type="EMBL" id="KAF9509756.1"/>
    </source>
</evidence>
<dbReference type="PANTHER" id="PTHR13325">
    <property type="entry name" value="PROTEASE M50 MEMBRANE-BOUND TRANSCRIPTION FACTOR SITE 2 PROTEASE"/>
    <property type="match status" value="1"/>
</dbReference>
<dbReference type="Pfam" id="PF02163">
    <property type="entry name" value="Peptidase_M50"/>
    <property type="match status" value="1"/>
</dbReference>
<dbReference type="OrthoDB" id="7694678at2759"/>
<accession>A0A9P6APZ6</accession>
<feature type="transmembrane region" description="Helical" evidence="6">
    <location>
        <begin position="246"/>
        <end position="265"/>
    </location>
</feature>
<dbReference type="GO" id="GO:1905897">
    <property type="term" value="P:regulation of response to endoplasmic reticulum stress"/>
    <property type="evidence" value="ECO:0007669"/>
    <property type="project" value="TreeGrafter"/>
</dbReference>
<keyword evidence="3 6" id="KW-1133">Transmembrane helix</keyword>
<comment type="caution">
    <text evidence="9">The sequence shown here is derived from an EMBL/GenBank/DDBJ whole genome shotgun (WGS) entry which is preliminary data.</text>
</comment>
<keyword evidence="2 6" id="KW-0812">Transmembrane</keyword>
<evidence type="ECO:0000259" key="8">
    <source>
        <dbReference type="Pfam" id="PF02163"/>
    </source>
</evidence>
<organism evidence="9 10">
    <name type="scientific">Hydnum rufescens UP504</name>
    <dbReference type="NCBI Taxonomy" id="1448309"/>
    <lineage>
        <taxon>Eukaryota</taxon>
        <taxon>Fungi</taxon>
        <taxon>Dikarya</taxon>
        <taxon>Basidiomycota</taxon>
        <taxon>Agaricomycotina</taxon>
        <taxon>Agaricomycetes</taxon>
        <taxon>Cantharellales</taxon>
        <taxon>Hydnaceae</taxon>
        <taxon>Hydnum</taxon>
    </lineage>
</organism>
<comment type="subcellular location">
    <subcellularLocation>
        <location evidence="1">Endomembrane system</location>
        <topology evidence="1">Multi-pass membrane protein</topology>
    </subcellularLocation>
</comment>
<proteinExistence type="predicted"/>
<feature type="transmembrane region" description="Helical" evidence="6">
    <location>
        <begin position="537"/>
        <end position="555"/>
    </location>
</feature>
<dbReference type="InterPro" id="IPR001193">
    <property type="entry name" value="MBTPS2"/>
</dbReference>
<feature type="chain" id="PRO_5040486050" description="Endopeptidase S2P" evidence="7">
    <location>
        <begin position="26"/>
        <end position="559"/>
    </location>
</feature>
<evidence type="ECO:0000256" key="2">
    <source>
        <dbReference type="ARBA" id="ARBA00022692"/>
    </source>
</evidence>
<keyword evidence="7" id="KW-0732">Signal</keyword>
<evidence type="ECO:0000313" key="10">
    <source>
        <dbReference type="Proteomes" id="UP000886523"/>
    </source>
</evidence>
<reference evidence="9" key="1">
    <citation type="journal article" date="2020" name="Nat. Commun.">
        <title>Large-scale genome sequencing of mycorrhizal fungi provides insights into the early evolution of symbiotic traits.</title>
        <authorList>
            <person name="Miyauchi S."/>
            <person name="Kiss E."/>
            <person name="Kuo A."/>
            <person name="Drula E."/>
            <person name="Kohler A."/>
            <person name="Sanchez-Garcia M."/>
            <person name="Morin E."/>
            <person name="Andreopoulos B."/>
            <person name="Barry K.W."/>
            <person name="Bonito G."/>
            <person name="Buee M."/>
            <person name="Carver A."/>
            <person name="Chen C."/>
            <person name="Cichocki N."/>
            <person name="Clum A."/>
            <person name="Culley D."/>
            <person name="Crous P.W."/>
            <person name="Fauchery L."/>
            <person name="Girlanda M."/>
            <person name="Hayes R.D."/>
            <person name="Keri Z."/>
            <person name="LaButti K."/>
            <person name="Lipzen A."/>
            <person name="Lombard V."/>
            <person name="Magnuson J."/>
            <person name="Maillard F."/>
            <person name="Murat C."/>
            <person name="Nolan M."/>
            <person name="Ohm R.A."/>
            <person name="Pangilinan J."/>
            <person name="Pereira M.F."/>
            <person name="Perotto S."/>
            <person name="Peter M."/>
            <person name="Pfister S."/>
            <person name="Riley R."/>
            <person name="Sitrit Y."/>
            <person name="Stielow J.B."/>
            <person name="Szollosi G."/>
            <person name="Zifcakova L."/>
            <person name="Stursova M."/>
            <person name="Spatafora J.W."/>
            <person name="Tedersoo L."/>
            <person name="Vaario L.M."/>
            <person name="Yamada A."/>
            <person name="Yan M."/>
            <person name="Wang P."/>
            <person name="Xu J."/>
            <person name="Bruns T."/>
            <person name="Baldrian P."/>
            <person name="Vilgalys R."/>
            <person name="Dunand C."/>
            <person name="Henrissat B."/>
            <person name="Grigoriev I.V."/>
            <person name="Hibbett D."/>
            <person name="Nagy L.G."/>
            <person name="Martin F.M."/>
        </authorList>
    </citation>
    <scope>NUCLEOTIDE SEQUENCE</scope>
    <source>
        <strain evidence="9">UP504</strain>
    </source>
</reference>
<feature type="transmembrane region" description="Helical" evidence="6">
    <location>
        <begin position="163"/>
        <end position="187"/>
    </location>
</feature>
<dbReference type="AlphaFoldDB" id="A0A9P6APZ6"/>
<dbReference type="PRINTS" id="PR01000">
    <property type="entry name" value="SREBPS2PTASE"/>
</dbReference>
<feature type="transmembrane region" description="Helical" evidence="6">
    <location>
        <begin position="94"/>
        <end position="118"/>
    </location>
</feature>
<sequence length="559" mass="61869">MSAKAFVLSISLFWVLLHTLKRIVPTKPGRQLILPLQRPRPQLESRLLSNPFYGRTHFTLRSLRLEIVTTGFSESHDALSWRLRNGRLATLTRTIYDMGAFLGVFISVTSVVILPWMVMKLSREYVATLLTSDHSASSTMHGKRSGTHLAVNNGNSGTVIEPIIPGLTVPLFHLPMIILAVFVCLIVHESGHALSAALNAVPMHSAGISFNVILPGAFVSLSSASMKDLPPWPRIRIASGGAWHNIVFWALLWFASFSGMTAGTGRVVSWLGWKYVGDIGRVVLSIDKNSPLRQHMPIGTLIMTLDDTKMISPVAWSDYLLHPEPPTSAGWCVSRSWLREQPKACCVSSATSSNEMSCFVESVLGGEGRCLNPLLVMDPAASGPGDVPPSRCDERCALENQVCLRPQQGEELLRIGVEPPPWMPGAHPGIIIWRGPKHEVWDQVEIGNFQPRHWMIPIYLPMLISTFLSYLSIVNISLFAFNLAPLSYLDGCEILDASLDLALKVRPNVRAEDSDPEAISSRSGQWRKLWKDRLRRIVTISSNSMMLVVIVLTLAREIA</sequence>
<keyword evidence="4 6" id="KW-0472">Membrane</keyword>
<protein>
    <recommendedName>
        <fullName evidence="5">Endopeptidase S2P</fullName>
    </recommendedName>
</protein>
<name>A0A9P6APZ6_9AGAM</name>
<dbReference type="GO" id="GO:0031293">
    <property type="term" value="P:membrane protein intracellular domain proteolysis"/>
    <property type="evidence" value="ECO:0007669"/>
    <property type="project" value="TreeGrafter"/>
</dbReference>
<feature type="signal peptide" evidence="7">
    <location>
        <begin position="1"/>
        <end position="25"/>
    </location>
</feature>
<dbReference type="InterPro" id="IPR008915">
    <property type="entry name" value="Peptidase_M50"/>
</dbReference>
<dbReference type="EMBL" id="MU129029">
    <property type="protein sequence ID" value="KAF9509756.1"/>
    <property type="molecule type" value="Genomic_DNA"/>
</dbReference>
<evidence type="ECO:0000256" key="1">
    <source>
        <dbReference type="ARBA" id="ARBA00004127"/>
    </source>
</evidence>
<evidence type="ECO:0000256" key="6">
    <source>
        <dbReference type="SAM" id="Phobius"/>
    </source>
</evidence>